<dbReference type="InterPro" id="IPR001930">
    <property type="entry name" value="Peptidase_M1"/>
</dbReference>
<feature type="binding site" evidence="15">
    <location>
        <position position="302"/>
    </location>
    <ligand>
        <name>Zn(2+)</name>
        <dbReference type="ChEBI" id="CHEBI:29105"/>
        <note>catalytic</note>
    </ligand>
</feature>
<dbReference type="InterPro" id="IPR015211">
    <property type="entry name" value="Peptidase_M1_C"/>
</dbReference>
<feature type="binding site" evidence="14">
    <location>
        <begin position="269"/>
        <end position="274"/>
    </location>
    <ligand>
        <name>a peptide</name>
        <dbReference type="ChEBI" id="CHEBI:60466"/>
    </ligand>
</feature>
<feature type="domain" description="Peptidase M1 leukotriene A4 hydrolase/aminopeptidase C-terminal" evidence="17">
    <location>
        <begin position="466"/>
        <end position="612"/>
    </location>
</feature>
<dbReference type="InterPro" id="IPR034015">
    <property type="entry name" value="M1_LTA4H"/>
</dbReference>
<dbReference type="InterPro" id="IPR016024">
    <property type="entry name" value="ARM-type_fold"/>
</dbReference>
<evidence type="ECO:0000256" key="16">
    <source>
        <dbReference type="RuleBase" id="RU361141"/>
    </source>
</evidence>
<keyword evidence="12" id="KW-0449">Lipoprotein</keyword>
<evidence type="ECO:0000259" key="17">
    <source>
        <dbReference type="SMART" id="SM01263"/>
    </source>
</evidence>
<comment type="similarity">
    <text evidence="4 16">Belongs to the peptidase M1 family.</text>
</comment>
<evidence type="ECO:0000256" key="15">
    <source>
        <dbReference type="PIRSR" id="PIRSR612777-3"/>
    </source>
</evidence>
<keyword evidence="19" id="KW-1185">Reference proteome</keyword>
<keyword evidence="6" id="KW-0336">GPI-anchor</keyword>
<dbReference type="InterPro" id="IPR038502">
    <property type="entry name" value="M1_LTA-4_hydro/amino_C_sf"/>
</dbReference>
<accession>A0AAD8ERX9</accession>
<dbReference type="GO" id="GO:0004301">
    <property type="term" value="F:epoxide hydrolase activity"/>
    <property type="evidence" value="ECO:0007669"/>
    <property type="project" value="TreeGrafter"/>
</dbReference>
<feature type="binding site" evidence="15">
    <location>
        <position position="321"/>
    </location>
    <ligand>
        <name>Zn(2+)</name>
        <dbReference type="ChEBI" id="CHEBI:29105"/>
        <note>catalytic</note>
    </ligand>
</feature>
<evidence type="ECO:0000256" key="14">
    <source>
        <dbReference type="PIRSR" id="PIRSR612777-2"/>
    </source>
</evidence>
<dbReference type="SUPFAM" id="SSF55486">
    <property type="entry name" value="Metalloproteases ('zincins'), catalytic domain"/>
    <property type="match status" value="1"/>
</dbReference>
<evidence type="ECO:0000256" key="10">
    <source>
        <dbReference type="ARBA" id="ARBA00022833"/>
    </source>
</evidence>
<dbReference type="SUPFAM" id="SSF48371">
    <property type="entry name" value="ARM repeat"/>
    <property type="match status" value="1"/>
</dbReference>
<dbReference type="NCBIfam" id="TIGR02411">
    <property type="entry name" value="leuko_A4_hydro"/>
    <property type="match status" value="1"/>
</dbReference>
<dbReference type="PANTHER" id="PTHR45726">
    <property type="entry name" value="LEUKOTRIENE A-4 HYDROLASE"/>
    <property type="match status" value="1"/>
</dbReference>
<sequence>MTGKGLSPGDPSSFSRPEDAVVTAINLYLDVNFENKVLTGKANLTVEKKKSEVTHVILDLKDLKILQVIDHGTGQELEYSIGERTSSLGSKFEIKLPSTKDTRFIISITYETNASASGLQWLPPEQTAGRKHPYLFSQCQAVHCRSMLPCQDTPSVKGSYETQITAPAELTVLMSAKRIGKPSLTPNGLKLHKFEQPVPIPVYLIAIVVGLLESRELGPRSHVWSEKEYVDKAAYEFTETEVMLKTAEDLCGEYLWGIYDLLVLPPSFPFGGMENPCLTFVTPTLLAGDKSLADVVAHEISHSWTGNLVTNRNFEHFWLNEGFTVFVERKIIGKMYGEKARQFHAIGGLKDLKDALSIKLYSNNPLTCLVPDLKGVDPDDAFSVVPYEKGHTFLYYLEELAGGPEVFDPFLKAYIKKYKHKSIDTDDFKAFLYEYFPNNSKLKAVDWKEWLFTPGMPPVIPNYDKSLEEVCTNLSRKWIKWDSTTESSCPFKIEDIKSMRSGQVREFIAQLLEEEPLSISKLKAMENVYKFNSVVNSEIRFRWLRLCIKGRWKEQVDGALQFVTEQGRMKFVRPIYRDLYAWEEVQDKAIAVFKTNRPKMMYVSAYTVAKDLHLES</sequence>
<keyword evidence="6" id="KW-0325">Glycoprotein</keyword>
<evidence type="ECO:0000256" key="8">
    <source>
        <dbReference type="ARBA" id="ARBA00022723"/>
    </source>
</evidence>
<dbReference type="SMART" id="SM01263">
    <property type="entry name" value="Leuk-A4-hydro_C"/>
    <property type="match status" value="1"/>
</dbReference>
<dbReference type="EMBL" id="JASPKZ010000467">
    <property type="protein sequence ID" value="KAJ9599849.1"/>
    <property type="molecule type" value="Genomic_DNA"/>
</dbReference>
<dbReference type="GO" id="GO:0019370">
    <property type="term" value="P:leukotriene biosynthetic process"/>
    <property type="evidence" value="ECO:0007669"/>
    <property type="project" value="UniProtKB-KW"/>
</dbReference>
<name>A0AAD8ERX9_DIPPU</name>
<keyword evidence="16" id="KW-0434">Leukotriene biosynthesis</keyword>
<gene>
    <name evidence="18" type="ORF">L9F63_009889</name>
</gene>
<keyword evidence="9 16" id="KW-0378">Hydrolase</keyword>
<evidence type="ECO:0000256" key="3">
    <source>
        <dbReference type="ARBA" id="ARBA00004716"/>
    </source>
</evidence>
<evidence type="ECO:0000313" key="19">
    <source>
        <dbReference type="Proteomes" id="UP001233999"/>
    </source>
</evidence>
<reference evidence="18" key="1">
    <citation type="journal article" date="2023" name="IScience">
        <title>Live-bearing cockroach genome reveals convergent evolutionary mechanisms linked to viviparity in insects and beyond.</title>
        <authorList>
            <person name="Fouks B."/>
            <person name="Harrison M.C."/>
            <person name="Mikhailova A.A."/>
            <person name="Marchal E."/>
            <person name="English S."/>
            <person name="Carruthers M."/>
            <person name="Jennings E.C."/>
            <person name="Chiamaka E.L."/>
            <person name="Frigard R.A."/>
            <person name="Pippel M."/>
            <person name="Attardo G.M."/>
            <person name="Benoit J.B."/>
            <person name="Bornberg-Bauer E."/>
            <person name="Tobe S.S."/>
        </authorList>
    </citation>
    <scope>NUCLEOTIDE SEQUENCE</scope>
    <source>
        <strain evidence="18">Stay&amp;Tobe</strain>
    </source>
</reference>
<dbReference type="SUPFAM" id="SSF63737">
    <property type="entry name" value="Leukotriene A4 hydrolase N-terminal domain"/>
    <property type="match status" value="1"/>
</dbReference>
<dbReference type="Proteomes" id="UP001233999">
    <property type="component" value="Unassembled WGS sequence"/>
</dbReference>
<comment type="caution">
    <text evidence="18">The sequence shown here is derived from an EMBL/GenBank/DDBJ whole genome shotgun (WGS) entry which is preliminary data.</text>
</comment>
<comment type="cofactor">
    <cofactor evidence="15 16">
        <name>Zn(2+)</name>
        <dbReference type="ChEBI" id="CHEBI:29105"/>
    </cofactor>
    <text evidence="15 16">Binds 1 zinc ion per subunit.</text>
</comment>
<dbReference type="Pfam" id="PF01433">
    <property type="entry name" value="Peptidase_M1"/>
    <property type="match status" value="1"/>
</dbReference>
<dbReference type="PANTHER" id="PTHR45726:SF3">
    <property type="entry name" value="LEUKOTRIENE A-4 HYDROLASE"/>
    <property type="match status" value="1"/>
</dbReference>
<dbReference type="Pfam" id="PF17900">
    <property type="entry name" value="Peptidase_M1_N"/>
    <property type="match status" value="1"/>
</dbReference>
<dbReference type="Gene3D" id="2.60.40.1730">
    <property type="entry name" value="tricorn interacting facor f3 domain"/>
    <property type="match status" value="1"/>
</dbReference>
<dbReference type="GO" id="GO:0006508">
    <property type="term" value="P:proteolysis"/>
    <property type="evidence" value="ECO:0007669"/>
    <property type="project" value="UniProtKB-KW"/>
</dbReference>
<dbReference type="GO" id="GO:0005829">
    <property type="term" value="C:cytosol"/>
    <property type="evidence" value="ECO:0007669"/>
    <property type="project" value="TreeGrafter"/>
</dbReference>
<keyword evidence="11 16" id="KW-0482">Metalloprotease</keyword>
<comment type="pathway">
    <text evidence="3 16">Lipid metabolism; leukotriene B4 biosynthesis.</text>
</comment>
<evidence type="ECO:0000256" key="2">
    <source>
        <dbReference type="ARBA" id="ARBA00004609"/>
    </source>
</evidence>
<feature type="active site" description="Proton donor" evidence="13">
    <location>
        <position position="387"/>
    </location>
</feature>
<evidence type="ECO:0000256" key="5">
    <source>
        <dbReference type="ARBA" id="ARBA00022490"/>
    </source>
</evidence>
<dbReference type="InterPro" id="IPR049980">
    <property type="entry name" value="LTA4H_cat"/>
</dbReference>
<keyword evidence="5 16" id="KW-0963">Cytoplasm</keyword>
<protein>
    <recommendedName>
        <fullName evidence="16">Leukotriene A(4) hydrolase</fullName>
        <shortName evidence="16">LTA-4 hydrolase</shortName>
        <ecNumber evidence="16">3.3.2.6</ecNumber>
    </recommendedName>
</protein>
<comment type="subcellular location">
    <subcellularLocation>
        <location evidence="2">Cell membrane</location>
        <topology evidence="2">Lipid-anchor</topology>
        <topology evidence="2">GPI-anchor</topology>
    </subcellularLocation>
    <subcellularLocation>
        <location evidence="1 16">Cytoplasm</location>
    </subcellularLocation>
</comment>
<dbReference type="FunFam" id="1.10.390.10:FF:000003">
    <property type="entry name" value="Leukotriene A(4) hydrolase"/>
    <property type="match status" value="1"/>
</dbReference>
<dbReference type="InterPro" id="IPR014782">
    <property type="entry name" value="Peptidase_M1_dom"/>
</dbReference>
<dbReference type="InterPro" id="IPR042097">
    <property type="entry name" value="Aminopeptidase_N-like_N_sf"/>
</dbReference>
<keyword evidence="8 15" id="KW-0479">Metal-binding</keyword>
<feature type="binding site" evidence="15">
    <location>
        <position position="298"/>
    </location>
    <ligand>
        <name>Zn(2+)</name>
        <dbReference type="ChEBI" id="CHEBI:29105"/>
        <note>catalytic</note>
    </ligand>
</feature>
<dbReference type="GO" id="GO:0004463">
    <property type="term" value="F:leukotriene-A4 hydrolase activity"/>
    <property type="evidence" value="ECO:0007669"/>
    <property type="project" value="UniProtKB-EC"/>
</dbReference>
<dbReference type="EC" id="3.3.2.6" evidence="16"/>
<evidence type="ECO:0000256" key="11">
    <source>
        <dbReference type="ARBA" id="ARBA00023049"/>
    </source>
</evidence>
<comment type="catalytic activity">
    <reaction evidence="16">
        <text>leukotriene A4 + H2O = leukotriene B4</text>
        <dbReference type="Rhea" id="RHEA:22324"/>
        <dbReference type="ChEBI" id="CHEBI:15377"/>
        <dbReference type="ChEBI" id="CHEBI:57461"/>
        <dbReference type="ChEBI" id="CHEBI:57463"/>
        <dbReference type="EC" id="3.3.2.6"/>
    </reaction>
</comment>
<evidence type="ECO:0000256" key="1">
    <source>
        <dbReference type="ARBA" id="ARBA00004496"/>
    </source>
</evidence>
<feature type="binding site" evidence="14">
    <location>
        <begin position="138"/>
        <end position="140"/>
    </location>
    <ligand>
        <name>a peptide</name>
        <dbReference type="ChEBI" id="CHEBI:60466"/>
    </ligand>
</feature>
<evidence type="ECO:0000256" key="9">
    <source>
        <dbReference type="ARBA" id="ARBA00022801"/>
    </source>
</evidence>
<dbReference type="Pfam" id="PF09127">
    <property type="entry name" value="Leuk-A4-hydro_C"/>
    <property type="match status" value="1"/>
</dbReference>
<proteinExistence type="inferred from homology"/>
<dbReference type="GO" id="GO:0043171">
    <property type="term" value="P:peptide catabolic process"/>
    <property type="evidence" value="ECO:0007669"/>
    <property type="project" value="TreeGrafter"/>
</dbReference>
<evidence type="ECO:0000256" key="4">
    <source>
        <dbReference type="ARBA" id="ARBA00010136"/>
    </source>
</evidence>
<evidence type="ECO:0000256" key="6">
    <source>
        <dbReference type="ARBA" id="ARBA00022622"/>
    </source>
</evidence>
<feature type="binding site" evidence="14">
    <location>
        <begin position="568"/>
        <end position="570"/>
    </location>
    <ligand>
        <name>a peptide</name>
        <dbReference type="ChEBI" id="CHEBI:60466"/>
    </ligand>
</feature>
<evidence type="ECO:0000256" key="12">
    <source>
        <dbReference type="ARBA" id="ARBA00023288"/>
    </source>
</evidence>
<dbReference type="GO" id="GO:0008270">
    <property type="term" value="F:zinc ion binding"/>
    <property type="evidence" value="ECO:0007669"/>
    <property type="project" value="InterPro"/>
</dbReference>
<dbReference type="FunFam" id="2.60.40.1730:FF:000004">
    <property type="entry name" value="Leukotriene A(4) hydrolase"/>
    <property type="match status" value="1"/>
</dbReference>
<dbReference type="GO" id="GO:0005886">
    <property type="term" value="C:plasma membrane"/>
    <property type="evidence" value="ECO:0007669"/>
    <property type="project" value="UniProtKB-SubCell"/>
</dbReference>
<evidence type="ECO:0000256" key="13">
    <source>
        <dbReference type="PIRSR" id="PIRSR612777-1"/>
    </source>
</evidence>
<dbReference type="Gene3D" id="1.25.40.320">
    <property type="entry name" value="Peptidase M1, leukotriene A4 hydrolase/aminopeptidase C-terminal domain"/>
    <property type="match status" value="1"/>
</dbReference>
<dbReference type="FunFam" id="3.30.2010.30:FF:000001">
    <property type="entry name" value="Leukotriene A(4) hydrolase"/>
    <property type="match status" value="1"/>
</dbReference>
<reference evidence="18" key="2">
    <citation type="submission" date="2023-05" db="EMBL/GenBank/DDBJ databases">
        <authorList>
            <person name="Fouks B."/>
        </authorList>
    </citation>
    <scope>NUCLEOTIDE SEQUENCE</scope>
    <source>
        <strain evidence="18">Stay&amp;Tobe</strain>
        <tissue evidence="18">Testes</tissue>
    </source>
</reference>
<feature type="active site" description="Proton acceptor" evidence="13">
    <location>
        <position position="299"/>
    </location>
</feature>
<dbReference type="Gene3D" id="1.10.390.10">
    <property type="entry name" value="Neutral Protease Domain 2"/>
    <property type="match status" value="1"/>
</dbReference>
<dbReference type="AlphaFoldDB" id="A0AAD8ERX9"/>
<keyword evidence="10 15" id="KW-0862">Zinc</keyword>
<keyword evidence="6" id="KW-0472">Membrane</keyword>
<dbReference type="InterPro" id="IPR027268">
    <property type="entry name" value="Peptidase_M4/M1_CTD_sf"/>
</dbReference>
<dbReference type="InterPro" id="IPR012777">
    <property type="entry name" value="LTA4H"/>
</dbReference>
<dbReference type="GO" id="GO:0070006">
    <property type="term" value="F:metalloaminopeptidase activity"/>
    <property type="evidence" value="ECO:0007669"/>
    <property type="project" value="UniProtKB-ARBA"/>
</dbReference>
<dbReference type="FunFam" id="1.25.40.320:FF:000001">
    <property type="entry name" value="Leukotriene A(4) hydrolase"/>
    <property type="match status" value="1"/>
</dbReference>
<dbReference type="GO" id="GO:0098552">
    <property type="term" value="C:side of membrane"/>
    <property type="evidence" value="ECO:0007669"/>
    <property type="project" value="UniProtKB-KW"/>
</dbReference>
<dbReference type="CDD" id="cd09599">
    <property type="entry name" value="M1_LTA4H"/>
    <property type="match status" value="1"/>
</dbReference>
<organism evidence="18 19">
    <name type="scientific">Diploptera punctata</name>
    <name type="common">Pacific beetle cockroach</name>
    <dbReference type="NCBI Taxonomy" id="6984"/>
    <lineage>
        <taxon>Eukaryota</taxon>
        <taxon>Metazoa</taxon>
        <taxon>Ecdysozoa</taxon>
        <taxon>Arthropoda</taxon>
        <taxon>Hexapoda</taxon>
        <taxon>Insecta</taxon>
        <taxon>Pterygota</taxon>
        <taxon>Neoptera</taxon>
        <taxon>Polyneoptera</taxon>
        <taxon>Dictyoptera</taxon>
        <taxon>Blattodea</taxon>
        <taxon>Blaberoidea</taxon>
        <taxon>Blaberidae</taxon>
        <taxon>Diplopterinae</taxon>
        <taxon>Diploptera</taxon>
    </lineage>
</organism>
<evidence type="ECO:0000256" key="7">
    <source>
        <dbReference type="ARBA" id="ARBA00022670"/>
    </source>
</evidence>
<evidence type="ECO:0000313" key="18">
    <source>
        <dbReference type="EMBL" id="KAJ9599849.1"/>
    </source>
</evidence>
<dbReference type="PRINTS" id="PR00756">
    <property type="entry name" value="ALADIPTASE"/>
</dbReference>
<keyword evidence="7 16" id="KW-0645">Protease</keyword>
<dbReference type="InterPro" id="IPR045357">
    <property type="entry name" value="Aminopeptidase_N-like_N"/>
</dbReference>
<dbReference type="Gene3D" id="3.30.2010.30">
    <property type="match status" value="1"/>
</dbReference>